<dbReference type="InterPro" id="IPR013653">
    <property type="entry name" value="GCN5-like_dom"/>
</dbReference>
<dbReference type="InterPro" id="IPR016181">
    <property type="entry name" value="Acyl_CoA_acyltransferase"/>
</dbReference>
<dbReference type="Gene3D" id="3.40.630.30">
    <property type="match status" value="1"/>
</dbReference>
<dbReference type="Proteomes" id="UP000275579">
    <property type="component" value="Chromosome"/>
</dbReference>
<proteinExistence type="predicted"/>
<accession>A0A3S9YFG4</accession>
<evidence type="ECO:0000313" key="2">
    <source>
        <dbReference type="EMBL" id="AZS73665.1"/>
    </source>
</evidence>
<dbReference type="PROSITE" id="PS51186">
    <property type="entry name" value="GNAT"/>
    <property type="match status" value="1"/>
</dbReference>
<dbReference type="AlphaFoldDB" id="A0A3S9YFG4"/>
<evidence type="ECO:0000313" key="3">
    <source>
        <dbReference type="Proteomes" id="UP000275579"/>
    </source>
</evidence>
<dbReference type="EMBL" id="CP029042">
    <property type="protein sequence ID" value="AZS73665.1"/>
    <property type="molecule type" value="Genomic_DNA"/>
</dbReference>
<organism evidence="2 3">
    <name type="scientific">Streptomyces lydicus</name>
    <dbReference type="NCBI Taxonomy" id="47763"/>
    <lineage>
        <taxon>Bacteria</taxon>
        <taxon>Bacillati</taxon>
        <taxon>Actinomycetota</taxon>
        <taxon>Actinomycetes</taxon>
        <taxon>Kitasatosporales</taxon>
        <taxon>Streptomycetaceae</taxon>
        <taxon>Streptomyces</taxon>
    </lineage>
</organism>
<feature type="domain" description="N-acetyltransferase" evidence="1">
    <location>
        <begin position="1"/>
        <end position="63"/>
    </location>
</feature>
<dbReference type="CDD" id="cd04301">
    <property type="entry name" value="NAT_SF"/>
    <property type="match status" value="1"/>
</dbReference>
<dbReference type="InterPro" id="IPR000182">
    <property type="entry name" value="GNAT_dom"/>
</dbReference>
<name>A0A3S9YFG4_9ACTN</name>
<dbReference type="GO" id="GO:0016747">
    <property type="term" value="F:acyltransferase activity, transferring groups other than amino-acyl groups"/>
    <property type="evidence" value="ECO:0007669"/>
    <property type="project" value="InterPro"/>
</dbReference>
<dbReference type="Pfam" id="PF08445">
    <property type="entry name" value="FR47"/>
    <property type="match status" value="1"/>
</dbReference>
<gene>
    <name evidence="2" type="ORF">DDE74_24345</name>
</gene>
<sequence>MIGTEPAHQRRGLGRAVMAALAGRAVERGARQGVLVASPDGRALYEAMGWRLRSRVTAAGRMG</sequence>
<evidence type="ECO:0000259" key="1">
    <source>
        <dbReference type="PROSITE" id="PS51186"/>
    </source>
</evidence>
<reference evidence="2 3" key="1">
    <citation type="submission" date="2018-04" db="EMBL/GenBank/DDBJ databases">
        <title>Complete genome sequences of Streptomyces lydicus strain WYEC and characterization of antagonistic properties of biological control agents.</title>
        <authorList>
            <person name="Mariita R.M."/>
            <person name="Sello J.K."/>
        </authorList>
    </citation>
    <scope>NUCLEOTIDE SEQUENCE [LARGE SCALE GENOMIC DNA]</scope>
    <source>
        <strain evidence="2 3">WYEC 108</strain>
    </source>
</reference>
<dbReference type="SUPFAM" id="SSF55729">
    <property type="entry name" value="Acyl-CoA N-acyltransferases (Nat)"/>
    <property type="match status" value="1"/>
</dbReference>
<protein>
    <recommendedName>
        <fullName evidence="1">N-acetyltransferase domain-containing protein</fullName>
    </recommendedName>
</protein>